<evidence type="ECO:0000256" key="6">
    <source>
        <dbReference type="PROSITE-ProRule" id="PRU00175"/>
    </source>
</evidence>
<organism evidence="9 10">
    <name type="scientific">Zizania palustris</name>
    <name type="common">Northern wild rice</name>
    <dbReference type="NCBI Taxonomy" id="103762"/>
    <lineage>
        <taxon>Eukaryota</taxon>
        <taxon>Viridiplantae</taxon>
        <taxon>Streptophyta</taxon>
        <taxon>Embryophyta</taxon>
        <taxon>Tracheophyta</taxon>
        <taxon>Spermatophyta</taxon>
        <taxon>Magnoliopsida</taxon>
        <taxon>Liliopsida</taxon>
        <taxon>Poales</taxon>
        <taxon>Poaceae</taxon>
        <taxon>BOP clade</taxon>
        <taxon>Oryzoideae</taxon>
        <taxon>Oryzeae</taxon>
        <taxon>Zizaniinae</taxon>
        <taxon>Zizania</taxon>
    </lineage>
</organism>
<protein>
    <recommendedName>
        <fullName evidence="8">RING-type domain-containing protein</fullName>
    </recommendedName>
</protein>
<dbReference type="GO" id="GO:0008270">
    <property type="term" value="F:zinc ion binding"/>
    <property type="evidence" value="ECO:0007669"/>
    <property type="project" value="UniProtKB-KW"/>
</dbReference>
<reference evidence="9" key="1">
    <citation type="journal article" date="2021" name="bioRxiv">
        <title>Whole Genome Assembly and Annotation of Northern Wild Rice, Zizania palustris L., Supports a Whole Genome Duplication in the Zizania Genus.</title>
        <authorList>
            <person name="Haas M."/>
            <person name="Kono T."/>
            <person name="Macchietto M."/>
            <person name="Millas R."/>
            <person name="McGilp L."/>
            <person name="Shao M."/>
            <person name="Duquette J."/>
            <person name="Hirsch C.N."/>
            <person name="Kimball J."/>
        </authorList>
    </citation>
    <scope>NUCLEOTIDE SEQUENCE</scope>
    <source>
        <tissue evidence="9">Fresh leaf tissue</tissue>
    </source>
</reference>
<keyword evidence="7" id="KW-1133">Transmembrane helix</keyword>
<evidence type="ECO:0000313" key="10">
    <source>
        <dbReference type="Proteomes" id="UP000729402"/>
    </source>
</evidence>
<evidence type="ECO:0000256" key="7">
    <source>
        <dbReference type="SAM" id="Phobius"/>
    </source>
</evidence>
<dbReference type="OrthoDB" id="6270329at2759"/>
<keyword evidence="10" id="KW-1185">Reference proteome</keyword>
<evidence type="ECO:0000256" key="1">
    <source>
        <dbReference type="ARBA" id="ARBA00004906"/>
    </source>
</evidence>
<evidence type="ECO:0000313" key="9">
    <source>
        <dbReference type="EMBL" id="KAG8063116.1"/>
    </source>
</evidence>
<dbReference type="Proteomes" id="UP000729402">
    <property type="component" value="Unassembled WGS sequence"/>
</dbReference>
<evidence type="ECO:0000256" key="5">
    <source>
        <dbReference type="ARBA" id="ARBA00022833"/>
    </source>
</evidence>
<gene>
    <name evidence="9" type="ORF">GUJ93_ZPchr0003g16972</name>
</gene>
<reference evidence="9" key="2">
    <citation type="submission" date="2021-02" db="EMBL/GenBank/DDBJ databases">
        <authorList>
            <person name="Kimball J.A."/>
            <person name="Haas M.W."/>
            <person name="Macchietto M."/>
            <person name="Kono T."/>
            <person name="Duquette J."/>
            <person name="Shao M."/>
        </authorList>
    </citation>
    <scope>NUCLEOTIDE SEQUENCE</scope>
    <source>
        <tissue evidence="9">Fresh leaf tissue</tissue>
    </source>
</reference>
<dbReference type="InterPro" id="IPR024766">
    <property type="entry name" value="Znf_RING_H2"/>
</dbReference>
<keyword evidence="7" id="KW-0812">Transmembrane</keyword>
<evidence type="ECO:0000256" key="3">
    <source>
        <dbReference type="ARBA" id="ARBA00022771"/>
    </source>
</evidence>
<feature type="transmembrane region" description="Helical" evidence="7">
    <location>
        <begin position="31"/>
        <end position="53"/>
    </location>
</feature>
<dbReference type="InterPro" id="IPR001841">
    <property type="entry name" value="Znf_RING"/>
</dbReference>
<dbReference type="Pfam" id="PF12678">
    <property type="entry name" value="zf-rbx1"/>
    <property type="match status" value="1"/>
</dbReference>
<keyword evidence="7" id="KW-0472">Membrane</keyword>
<keyword evidence="3 6" id="KW-0863">Zinc-finger</keyword>
<sequence length="227" mass="25832">MPFQFHRLCDVLTLTLTLTARRSMHPRSTSSGLSIIFVFFAIAYIQYIVHFPYTRTLHTPPRCSWLPQWSQVRRMRILLWGLRLRRRKIGCASAARAPRWRRHRRRSARCACPIWPDRRGAANPSRRRRRITSGMRSANLRALGKRCVSGSAGCGHGFHAECIGRWLPLRAQCPLCRLPVPPEVADDGQPATLPADEAPAWSRPARMACGFGDGRVVWTRSPSAQEL</sequence>
<keyword evidence="5" id="KW-0862">Zinc</keyword>
<name>A0A8J5RYT6_ZIZPA</name>
<evidence type="ECO:0000256" key="2">
    <source>
        <dbReference type="ARBA" id="ARBA00022723"/>
    </source>
</evidence>
<comment type="caution">
    <text evidence="9">The sequence shown here is derived from an EMBL/GenBank/DDBJ whole genome shotgun (WGS) entry which is preliminary data.</text>
</comment>
<feature type="domain" description="RING-type" evidence="8">
    <location>
        <begin position="154"/>
        <end position="177"/>
    </location>
</feature>
<evidence type="ECO:0000256" key="4">
    <source>
        <dbReference type="ARBA" id="ARBA00022786"/>
    </source>
</evidence>
<dbReference type="EMBL" id="JAAALK010000286">
    <property type="protein sequence ID" value="KAG8063116.1"/>
    <property type="molecule type" value="Genomic_DNA"/>
</dbReference>
<dbReference type="PROSITE" id="PS50089">
    <property type="entry name" value="ZF_RING_2"/>
    <property type="match status" value="1"/>
</dbReference>
<proteinExistence type="predicted"/>
<dbReference type="AlphaFoldDB" id="A0A8J5RYT6"/>
<keyword evidence="2" id="KW-0479">Metal-binding</keyword>
<accession>A0A8J5RYT6</accession>
<evidence type="ECO:0000259" key="8">
    <source>
        <dbReference type="PROSITE" id="PS50089"/>
    </source>
</evidence>
<comment type="pathway">
    <text evidence="1">Protein modification; protein ubiquitination.</text>
</comment>
<keyword evidence="4" id="KW-0833">Ubl conjugation pathway</keyword>